<name>A0ABW0N7X2_9BURK</name>
<keyword evidence="7" id="KW-1185">Reference proteome</keyword>
<evidence type="ECO:0000256" key="4">
    <source>
        <dbReference type="SAM" id="MobiDB-lite"/>
    </source>
</evidence>
<feature type="region of interest" description="Disordered" evidence="4">
    <location>
        <begin position="1"/>
        <end position="26"/>
    </location>
</feature>
<evidence type="ECO:0000256" key="2">
    <source>
        <dbReference type="ARBA" id="ARBA00023125"/>
    </source>
</evidence>
<dbReference type="Pfam" id="PF00196">
    <property type="entry name" value="GerE"/>
    <property type="match status" value="1"/>
</dbReference>
<dbReference type="InterPro" id="IPR036388">
    <property type="entry name" value="WH-like_DNA-bd_sf"/>
</dbReference>
<dbReference type="PRINTS" id="PR00038">
    <property type="entry name" value="HTHLUXR"/>
</dbReference>
<sequence length="123" mass="13394">MSTACSQWAEPVPPEPRRYPARSGFDTPLLTPRECEALELAARGFSCAEIARLQQVSVHTTRSHLKSVYSKLGVHSKSEAVFEATASGMMRPDFWKVEPPPRSAGHQEAANHAPRIQLVAAGG</sequence>
<keyword evidence="3" id="KW-0804">Transcription</keyword>
<dbReference type="PANTHER" id="PTHR44688">
    <property type="entry name" value="DNA-BINDING TRANSCRIPTIONAL ACTIVATOR DEVR_DOSR"/>
    <property type="match status" value="1"/>
</dbReference>
<dbReference type="InterPro" id="IPR000792">
    <property type="entry name" value="Tscrpt_reg_LuxR_C"/>
</dbReference>
<evidence type="ECO:0000256" key="1">
    <source>
        <dbReference type="ARBA" id="ARBA00023015"/>
    </source>
</evidence>
<evidence type="ECO:0000313" key="7">
    <source>
        <dbReference type="Proteomes" id="UP001596037"/>
    </source>
</evidence>
<protein>
    <submittedName>
        <fullName evidence="6">Response regulator transcription factor</fullName>
    </submittedName>
</protein>
<dbReference type="Proteomes" id="UP001596037">
    <property type="component" value="Unassembled WGS sequence"/>
</dbReference>
<comment type="caution">
    <text evidence="6">The sequence shown here is derived from an EMBL/GenBank/DDBJ whole genome shotgun (WGS) entry which is preliminary data.</text>
</comment>
<evidence type="ECO:0000313" key="6">
    <source>
        <dbReference type="EMBL" id="MFC5496756.1"/>
    </source>
</evidence>
<keyword evidence="2" id="KW-0238">DNA-binding</keyword>
<evidence type="ECO:0000259" key="5">
    <source>
        <dbReference type="PROSITE" id="PS50043"/>
    </source>
</evidence>
<dbReference type="Gene3D" id="1.10.10.10">
    <property type="entry name" value="Winged helix-like DNA-binding domain superfamily/Winged helix DNA-binding domain"/>
    <property type="match status" value="1"/>
</dbReference>
<dbReference type="InterPro" id="IPR016032">
    <property type="entry name" value="Sig_transdc_resp-reg_C-effctor"/>
</dbReference>
<proteinExistence type="predicted"/>
<organism evidence="6 7">
    <name type="scientific">Caenimonas terrae</name>
    <dbReference type="NCBI Taxonomy" id="696074"/>
    <lineage>
        <taxon>Bacteria</taxon>
        <taxon>Pseudomonadati</taxon>
        <taxon>Pseudomonadota</taxon>
        <taxon>Betaproteobacteria</taxon>
        <taxon>Burkholderiales</taxon>
        <taxon>Comamonadaceae</taxon>
        <taxon>Caenimonas</taxon>
    </lineage>
</organism>
<reference evidence="7" key="1">
    <citation type="journal article" date="2019" name="Int. J. Syst. Evol. Microbiol.">
        <title>The Global Catalogue of Microorganisms (GCM) 10K type strain sequencing project: providing services to taxonomists for standard genome sequencing and annotation.</title>
        <authorList>
            <consortium name="The Broad Institute Genomics Platform"/>
            <consortium name="The Broad Institute Genome Sequencing Center for Infectious Disease"/>
            <person name="Wu L."/>
            <person name="Ma J."/>
        </authorList>
    </citation>
    <scope>NUCLEOTIDE SEQUENCE [LARGE SCALE GENOMIC DNA]</scope>
    <source>
        <strain evidence="7">CCUG 57401</strain>
    </source>
</reference>
<gene>
    <name evidence="6" type="ORF">ACFPOE_04345</name>
</gene>
<dbReference type="CDD" id="cd06170">
    <property type="entry name" value="LuxR_C_like"/>
    <property type="match status" value="1"/>
</dbReference>
<dbReference type="RefSeq" id="WP_376848765.1">
    <property type="nucleotide sequence ID" value="NZ_JBHSMF010000002.1"/>
</dbReference>
<dbReference type="SUPFAM" id="SSF46894">
    <property type="entry name" value="C-terminal effector domain of the bipartite response regulators"/>
    <property type="match status" value="1"/>
</dbReference>
<evidence type="ECO:0000256" key="3">
    <source>
        <dbReference type="ARBA" id="ARBA00023163"/>
    </source>
</evidence>
<feature type="domain" description="HTH luxR-type" evidence="5">
    <location>
        <begin position="23"/>
        <end position="88"/>
    </location>
</feature>
<dbReference type="EMBL" id="JBHSMF010000002">
    <property type="protein sequence ID" value="MFC5496756.1"/>
    <property type="molecule type" value="Genomic_DNA"/>
</dbReference>
<keyword evidence="1" id="KW-0805">Transcription regulation</keyword>
<dbReference type="SMART" id="SM00421">
    <property type="entry name" value="HTH_LUXR"/>
    <property type="match status" value="1"/>
</dbReference>
<accession>A0ABW0N7X2</accession>
<dbReference type="PROSITE" id="PS50043">
    <property type="entry name" value="HTH_LUXR_2"/>
    <property type="match status" value="1"/>
</dbReference>
<dbReference type="PANTHER" id="PTHR44688:SF16">
    <property type="entry name" value="DNA-BINDING TRANSCRIPTIONAL ACTIVATOR DEVR_DOSR"/>
    <property type="match status" value="1"/>
</dbReference>